<dbReference type="RefSeq" id="WP_170114099.1">
    <property type="nucleotide sequence ID" value="NZ_QBKI01000006.1"/>
</dbReference>
<dbReference type="Proteomes" id="UP000244225">
    <property type="component" value="Unassembled WGS sequence"/>
</dbReference>
<protein>
    <submittedName>
        <fullName evidence="1">Uncharacterized protein</fullName>
    </submittedName>
</protein>
<name>A0A2T5YG56_9BACT</name>
<organism evidence="1 2">
    <name type="scientific">Pontibacter mucosus</name>
    <dbReference type="NCBI Taxonomy" id="1649266"/>
    <lineage>
        <taxon>Bacteria</taxon>
        <taxon>Pseudomonadati</taxon>
        <taxon>Bacteroidota</taxon>
        <taxon>Cytophagia</taxon>
        <taxon>Cytophagales</taxon>
        <taxon>Hymenobacteraceae</taxon>
        <taxon>Pontibacter</taxon>
    </lineage>
</organism>
<evidence type="ECO:0000313" key="1">
    <source>
        <dbReference type="EMBL" id="PTX18261.1"/>
    </source>
</evidence>
<dbReference type="EMBL" id="QBKI01000006">
    <property type="protein sequence ID" value="PTX18261.1"/>
    <property type="molecule type" value="Genomic_DNA"/>
</dbReference>
<reference evidence="1 2" key="1">
    <citation type="submission" date="2018-04" db="EMBL/GenBank/DDBJ databases">
        <title>Genomic Encyclopedia of Archaeal and Bacterial Type Strains, Phase II (KMG-II): from individual species to whole genera.</title>
        <authorList>
            <person name="Goeker M."/>
        </authorList>
    </citation>
    <scope>NUCLEOTIDE SEQUENCE [LARGE SCALE GENOMIC DNA]</scope>
    <source>
        <strain evidence="1 2">DSM 100162</strain>
    </source>
</reference>
<comment type="caution">
    <text evidence="1">The sequence shown here is derived from an EMBL/GenBank/DDBJ whole genome shotgun (WGS) entry which is preliminary data.</text>
</comment>
<gene>
    <name evidence="1" type="ORF">C8N40_10660</name>
</gene>
<accession>A0A2T5YG56</accession>
<keyword evidence="2" id="KW-1185">Reference proteome</keyword>
<sequence>MATNRISKLVVSKRTLFRFSGKEAAGRAISTDPTTVTITSTFLSDTAQVTAKK</sequence>
<evidence type="ECO:0000313" key="2">
    <source>
        <dbReference type="Proteomes" id="UP000244225"/>
    </source>
</evidence>
<proteinExistence type="predicted"/>
<dbReference type="AlphaFoldDB" id="A0A2T5YG56"/>